<dbReference type="AlphaFoldDB" id="A0AAI8YDL8"/>
<evidence type="ECO:0000256" key="4">
    <source>
        <dbReference type="ARBA" id="ARBA00022989"/>
    </source>
</evidence>
<comment type="subcellular location">
    <subcellularLocation>
        <location evidence="1">Membrane</location>
        <topology evidence="1">Multi-pass membrane protein</topology>
    </subcellularLocation>
</comment>
<sequence length="340" mass="36217">MSTWLGMITASTFSLINGGRAGTIWIYVGTWFSSIAVVASMAEMASMAPSSGGQYRTYTASSKVAVAIWYRSADETDINWVSEFAPPSSQAFLSYMSGWLSALGWQAFIAVAAYQAGGLVLTLATLNSPEYYCLMTIAVCVFAIFFNAFGARRLPSFEGVILLFHIIGASAREVFTDFENYGGWATVGGACLVGQLAAAGAFIGADSAAHMSEEVSNASLTVSRLIMGTVILNGILGLVIIITMVFSLQDVVTQVVDSTAVYPFIDIFATAVRSYPGAIGMTVPMVVLSISFFPLFAQVNAVTMNWAIAMFGGVAILCAINYVLNGRKVYKGPVVYVKTE</sequence>
<gene>
    <name evidence="7" type="ORF">KHLLAP_LOCUS1424</name>
</gene>
<dbReference type="EMBL" id="CAUWAG010000003">
    <property type="protein sequence ID" value="CAJ2500956.1"/>
    <property type="molecule type" value="Genomic_DNA"/>
</dbReference>
<keyword evidence="4 6" id="KW-1133">Transmembrane helix</keyword>
<evidence type="ECO:0000313" key="8">
    <source>
        <dbReference type="Proteomes" id="UP001295740"/>
    </source>
</evidence>
<feature type="transmembrane region" description="Helical" evidence="6">
    <location>
        <begin position="182"/>
        <end position="205"/>
    </location>
</feature>
<keyword evidence="8" id="KW-1185">Reference proteome</keyword>
<proteinExistence type="predicted"/>
<dbReference type="PANTHER" id="PTHR45649:SF14">
    <property type="entry name" value="GABA PERMEASE"/>
    <property type="match status" value="1"/>
</dbReference>
<evidence type="ECO:0000256" key="3">
    <source>
        <dbReference type="ARBA" id="ARBA00022692"/>
    </source>
</evidence>
<organism evidence="7 8">
    <name type="scientific">Anthostomella pinea</name>
    <dbReference type="NCBI Taxonomy" id="933095"/>
    <lineage>
        <taxon>Eukaryota</taxon>
        <taxon>Fungi</taxon>
        <taxon>Dikarya</taxon>
        <taxon>Ascomycota</taxon>
        <taxon>Pezizomycotina</taxon>
        <taxon>Sordariomycetes</taxon>
        <taxon>Xylariomycetidae</taxon>
        <taxon>Xylariales</taxon>
        <taxon>Xylariaceae</taxon>
        <taxon>Anthostomella</taxon>
    </lineage>
</organism>
<evidence type="ECO:0000313" key="7">
    <source>
        <dbReference type="EMBL" id="CAJ2500956.1"/>
    </source>
</evidence>
<protein>
    <submittedName>
        <fullName evidence="7">Uu.00g038090.m01.CDS01</fullName>
    </submittedName>
</protein>
<dbReference type="GO" id="GO:0022857">
    <property type="term" value="F:transmembrane transporter activity"/>
    <property type="evidence" value="ECO:0007669"/>
    <property type="project" value="InterPro"/>
</dbReference>
<name>A0AAI8YDL8_9PEZI</name>
<accession>A0AAI8YDL8</accession>
<evidence type="ECO:0000256" key="2">
    <source>
        <dbReference type="ARBA" id="ARBA00022448"/>
    </source>
</evidence>
<feature type="transmembrane region" description="Helical" evidence="6">
    <location>
        <begin position="131"/>
        <end position="150"/>
    </location>
</feature>
<keyword evidence="5 6" id="KW-0472">Membrane</keyword>
<dbReference type="PANTHER" id="PTHR45649">
    <property type="entry name" value="AMINO-ACID PERMEASE BAT1"/>
    <property type="match status" value="1"/>
</dbReference>
<dbReference type="PIRSF" id="PIRSF006060">
    <property type="entry name" value="AA_transporter"/>
    <property type="match status" value="1"/>
</dbReference>
<feature type="transmembrane region" description="Helical" evidence="6">
    <location>
        <begin position="156"/>
        <end position="175"/>
    </location>
</feature>
<dbReference type="Pfam" id="PF13520">
    <property type="entry name" value="AA_permease_2"/>
    <property type="match status" value="1"/>
</dbReference>
<keyword evidence="3 6" id="KW-0812">Transmembrane</keyword>
<comment type="caution">
    <text evidence="7">The sequence shown here is derived from an EMBL/GenBank/DDBJ whole genome shotgun (WGS) entry which is preliminary data.</text>
</comment>
<feature type="transmembrane region" description="Helical" evidence="6">
    <location>
        <begin position="225"/>
        <end position="248"/>
    </location>
</feature>
<dbReference type="Gene3D" id="1.20.1740.10">
    <property type="entry name" value="Amino acid/polyamine transporter I"/>
    <property type="match status" value="1"/>
</dbReference>
<keyword evidence="2" id="KW-0813">Transport</keyword>
<dbReference type="InterPro" id="IPR002293">
    <property type="entry name" value="AA/rel_permease1"/>
</dbReference>
<evidence type="ECO:0000256" key="6">
    <source>
        <dbReference type="SAM" id="Phobius"/>
    </source>
</evidence>
<dbReference type="Proteomes" id="UP001295740">
    <property type="component" value="Unassembled WGS sequence"/>
</dbReference>
<feature type="transmembrane region" description="Helical" evidence="6">
    <location>
        <begin position="303"/>
        <end position="324"/>
    </location>
</feature>
<dbReference type="GO" id="GO:0016020">
    <property type="term" value="C:membrane"/>
    <property type="evidence" value="ECO:0007669"/>
    <property type="project" value="UniProtKB-SubCell"/>
</dbReference>
<feature type="transmembrane region" description="Helical" evidence="6">
    <location>
        <begin position="278"/>
        <end position="297"/>
    </location>
</feature>
<feature type="transmembrane region" description="Helical" evidence="6">
    <location>
        <begin position="103"/>
        <end position="124"/>
    </location>
</feature>
<evidence type="ECO:0000256" key="5">
    <source>
        <dbReference type="ARBA" id="ARBA00023136"/>
    </source>
</evidence>
<reference evidence="7" key="1">
    <citation type="submission" date="2023-10" db="EMBL/GenBank/DDBJ databases">
        <authorList>
            <person name="Hackl T."/>
        </authorList>
    </citation>
    <scope>NUCLEOTIDE SEQUENCE</scope>
</reference>
<evidence type="ECO:0000256" key="1">
    <source>
        <dbReference type="ARBA" id="ARBA00004141"/>
    </source>
</evidence>
<feature type="transmembrane region" description="Helical" evidence="6">
    <location>
        <begin position="21"/>
        <end position="42"/>
    </location>
</feature>